<dbReference type="Gene3D" id="3.30.530.20">
    <property type="match status" value="1"/>
</dbReference>
<dbReference type="Pfam" id="PF10604">
    <property type="entry name" value="Polyketide_cyc2"/>
    <property type="match status" value="1"/>
</dbReference>
<dbReference type="SUPFAM" id="SSF55961">
    <property type="entry name" value="Bet v1-like"/>
    <property type="match status" value="1"/>
</dbReference>
<keyword evidence="1" id="KW-0812">Transmembrane</keyword>
<evidence type="ECO:0000313" key="2">
    <source>
        <dbReference type="EMBL" id="QIN29324.1"/>
    </source>
</evidence>
<accession>A0A6G8KWY4</accession>
<keyword evidence="1" id="KW-1133">Transmembrane helix</keyword>
<organism evidence="2 3">
    <name type="scientific">Brevibacterium luteolum</name>
    <dbReference type="NCBI Taxonomy" id="199591"/>
    <lineage>
        <taxon>Bacteria</taxon>
        <taxon>Bacillati</taxon>
        <taxon>Actinomycetota</taxon>
        <taxon>Actinomycetes</taxon>
        <taxon>Micrococcales</taxon>
        <taxon>Brevibacteriaceae</taxon>
        <taxon>Brevibacterium</taxon>
    </lineage>
</organism>
<name>A0A6G8KWY4_9MICO</name>
<keyword evidence="1" id="KW-0472">Membrane</keyword>
<evidence type="ECO:0000256" key="1">
    <source>
        <dbReference type="SAM" id="Phobius"/>
    </source>
</evidence>
<dbReference type="KEGG" id="blut:EW640_08590"/>
<protein>
    <submittedName>
        <fullName evidence="2">SRPBCC domain-containing protein</fullName>
    </submittedName>
</protein>
<dbReference type="InterPro" id="IPR019587">
    <property type="entry name" value="Polyketide_cyclase/dehydratase"/>
</dbReference>
<dbReference type="EMBL" id="CP035810">
    <property type="protein sequence ID" value="QIN29324.1"/>
    <property type="molecule type" value="Genomic_DNA"/>
</dbReference>
<dbReference type="CDD" id="cd07822">
    <property type="entry name" value="SRPBCC_4"/>
    <property type="match status" value="1"/>
</dbReference>
<dbReference type="RefSeq" id="WP_165883738.1">
    <property type="nucleotide sequence ID" value="NZ_CP035810.1"/>
</dbReference>
<dbReference type="PANTHER" id="PTHR36166:SF1">
    <property type="entry name" value="SRPBCC DOMAIN-CONTAINING PROTEIN"/>
    <property type="match status" value="1"/>
</dbReference>
<dbReference type="Proteomes" id="UP000501518">
    <property type="component" value="Chromosome"/>
</dbReference>
<dbReference type="PANTHER" id="PTHR36166">
    <property type="entry name" value="CHROMOSOME 9, WHOLE GENOME SHOTGUN SEQUENCE"/>
    <property type="match status" value="1"/>
</dbReference>
<dbReference type="InterPro" id="IPR023393">
    <property type="entry name" value="START-like_dom_sf"/>
</dbReference>
<reference evidence="2 3" key="1">
    <citation type="submission" date="2019-02" db="EMBL/GenBank/DDBJ databases">
        <title>Complete Genome Sequence and Methylome Analysis of Brevibacterium luteolum NEB1784.</title>
        <authorList>
            <person name="Fomenkov A."/>
            <person name="Roberts R.J."/>
        </authorList>
    </citation>
    <scope>NUCLEOTIDE SEQUENCE [LARGE SCALE GENOMIC DNA]</scope>
    <source>
        <strain evidence="2 3">NEB1784</strain>
    </source>
</reference>
<evidence type="ECO:0000313" key="3">
    <source>
        <dbReference type="Proteomes" id="UP000501518"/>
    </source>
</evidence>
<gene>
    <name evidence="2" type="ORF">EW640_08590</name>
</gene>
<proteinExistence type="predicted"/>
<feature type="transmembrane region" description="Helical" evidence="1">
    <location>
        <begin position="6"/>
        <end position="24"/>
    </location>
</feature>
<sequence length="177" mass="19062">MTAARIIAVCLSIPVILAVGLFAYSRLNPVSIVAVTELDASPDEVWAVLADTERYSEWNPSIIDSSGTVAAGEKLHNTVIFGEGTMTFTPTILTAEPGRELTWIGRMWVPGLADGEHSFRLEALPGGATRLTQQETFTGVVVPFMTSMRADLEADFAEVNDAIGQRAVDLRQTGAHD</sequence>
<dbReference type="AlphaFoldDB" id="A0A6G8KWY4"/>